<dbReference type="SMART" id="SM00803">
    <property type="entry name" value="TAF"/>
    <property type="match status" value="1"/>
</dbReference>
<comment type="caution">
    <text evidence="2">The sequence shown here is derived from an EMBL/GenBank/DDBJ whole genome shotgun (WGS) entry which is preliminary data.</text>
</comment>
<keyword evidence="3" id="KW-1185">Reference proteome</keyword>
<accession>A0AAV7B3V5</accession>
<proteinExistence type="predicted"/>
<gene>
    <name evidence="2" type="ORF">GDO81_012914</name>
</gene>
<reference evidence="2" key="1">
    <citation type="thesis" date="2020" institute="ProQuest LLC" country="789 East Eisenhower Parkway, Ann Arbor, MI, USA">
        <title>Comparative Genomics and Chromosome Evolution.</title>
        <authorList>
            <person name="Mudd A.B."/>
        </authorList>
    </citation>
    <scope>NUCLEOTIDE SEQUENCE</scope>
    <source>
        <strain evidence="2">237g6f4</strain>
        <tissue evidence="2">Blood</tissue>
    </source>
</reference>
<dbReference type="InterPro" id="IPR009072">
    <property type="entry name" value="Histone-fold"/>
</dbReference>
<dbReference type="AlphaFoldDB" id="A0AAV7B3V5"/>
<dbReference type="Pfam" id="PF02969">
    <property type="entry name" value="TAF"/>
    <property type="match status" value="1"/>
</dbReference>
<organism evidence="2 3">
    <name type="scientific">Engystomops pustulosus</name>
    <name type="common">Tungara frog</name>
    <name type="synonym">Physalaemus pustulosus</name>
    <dbReference type="NCBI Taxonomy" id="76066"/>
    <lineage>
        <taxon>Eukaryota</taxon>
        <taxon>Metazoa</taxon>
        <taxon>Chordata</taxon>
        <taxon>Craniata</taxon>
        <taxon>Vertebrata</taxon>
        <taxon>Euteleostomi</taxon>
        <taxon>Amphibia</taxon>
        <taxon>Batrachia</taxon>
        <taxon>Anura</taxon>
        <taxon>Neobatrachia</taxon>
        <taxon>Hyloidea</taxon>
        <taxon>Leptodactylidae</taxon>
        <taxon>Leiuperinae</taxon>
        <taxon>Engystomops</taxon>
    </lineage>
</organism>
<sequence>MSHMEDRRYVELCQDSVRLSAESVGLEISDEVAALLAEDVCYRLREITQVGAL</sequence>
<protein>
    <recommendedName>
        <fullName evidence="1">TATA box binding protein associated factor (TAF) histone-like fold domain-containing protein</fullName>
    </recommendedName>
</protein>
<dbReference type="Proteomes" id="UP000824782">
    <property type="component" value="Unassembled WGS sequence"/>
</dbReference>
<dbReference type="GO" id="GO:0046982">
    <property type="term" value="F:protein heterodimerization activity"/>
    <property type="evidence" value="ECO:0007669"/>
    <property type="project" value="InterPro"/>
</dbReference>
<dbReference type="InterPro" id="IPR004823">
    <property type="entry name" value="TAF_TATA-bd_Histone-like_dom"/>
</dbReference>
<dbReference type="EMBL" id="WNYA01000006">
    <property type="protein sequence ID" value="KAG8565603.1"/>
    <property type="molecule type" value="Genomic_DNA"/>
</dbReference>
<feature type="domain" description="TATA box binding protein associated factor (TAF) histone-like fold" evidence="1">
    <location>
        <begin position="10"/>
        <end position="53"/>
    </location>
</feature>
<name>A0AAV7B3V5_ENGPU</name>
<evidence type="ECO:0000313" key="3">
    <source>
        <dbReference type="Proteomes" id="UP000824782"/>
    </source>
</evidence>
<evidence type="ECO:0000259" key="1">
    <source>
        <dbReference type="SMART" id="SM00803"/>
    </source>
</evidence>
<dbReference type="Gene3D" id="1.10.20.10">
    <property type="entry name" value="Histone, subunit A"/>
    <property type="match status" value="1"/>
</dbReference>
<evidence type="ECO:0000313" key="2">
    <source>
        <dbReference type="EMBL" id="KAG8565603.1"/>
    </source>
</evidence>